<comment type="caution">
    <text evidence="2">The sequence shown here is derived from an EMBL/GenBank/DDBJ whole genome shotgun (WGS) entry which is preliminary data.</text>
</comment>
<protein>
    <submittedName>
        <fullName evidence="2">Uncharacterized protein</fullName>
    </submittedName>
</protein>
<proteinExistence type="predicted"/>
<sequence length="168" mass="19783">MKITNFYSKSFLKTLFFILTLLGLTNVLIIFTDFIFMAWPIHAAVAGLFFVGALLVLTKEFFVKYDSRDDFIEIERSRLFSNTKRPRKGHIQGYWKYRVCDYDIIDRWYGSKLILNYEKPNGNIDVITIPFSFISQRHVKILKRDLSRILQNDTALFVGSSFKKPFTK</sequence>
<keyword evidence="1" id="KW-0472">Membrane</keyword>
<evidence type="ECO:0000313" key="2">
    <source>
        <dbReference type="EMBL" id="KAB1065726.1"/>
    </source>
</evidence>
<feature type="transmembrane region" description="Helical" evidence="1">
    <location>
        <begin position="37"/>
        <end position="58"/>
    </location>
</feature>
<keyword evidence="1" id="KW-0812">Transmembrane</keyword>
<keyword evidence="3" id="KW-1185">Reference proteome</keyword>
<accession>A0A6N6M9G0</accession>
<reference evidence="2 3" key="1">
    <citation type="submission" date="2019-09" db="EMBL/GenBank/DDBJ databases">
        <title>Genomes of Cryomorphaceae.</title>
        <authorList>
            <person name="Bowman J.P."/>
        </authorList>
    </citation>
    <scope>NUCLEOTIDE SEQUENCE [LARGE SCALE GENOMIC DNA]</scope>
    <source>
        <strain evidence="2 3">KCTC 52047</strain>
    </source>
</reference>
<gene>
    <name evidence="2" type="ORF">F3059_03450</name>
</gene>
<name>A0A6N6M9G0_9FLAO</name>
<evidence type="ECO:0000313" key="3">
    <source>
        <dbReference type="Proteomes" id="UP000435357"/>
    </source>
</evidence>
<dbReference type="AlphaFoldDB" id="A0A6N6M9G0"/>
<dbReference type="Proteomes" id="UP000435357">
    <property type="component" value="Unassembled WGS sequence"/>
</dbReference>
<evidence type="ECO:0000256" key="1">
    <source>
        <dbReference type="SAM" id="Phobius"/>
    </source>
</evidence>
<keyword evidence="1" id="KW-1133">Transmembrane helix</keyword>
<dbReference type="EMBL" id="WACR01000002">
    <property type="protein sequence ID" value="KAB1065726.1"/>
    <property type="molecule type" value="Genomic_DNA"/>
</dbReference>
<organism evidence="2 3">
    <name type="scientific">Salibacter halophilus</name>
    <dbReference type="NCBI Taxonomy" id="1803916"/>
    <lineage>
        <taxon>Bacteria</taxon>
        <taxon>Pseudomonadati</taxon>
        <taxon>Bacteroidota</taxon>
        <taxon>Flavobacteriia</taxon>
        <taxon>Flavobacteriales</taxon>
        <taxon>Salibacteraceae</taxon>
        <taxon>Salibacter</taxon>
    </lineage>
</organism>
<dbReference type="OrthoDB" id="5570653at2"/>
<feature type="transmembrane region" description="Helical" evidence="1">
    <location>
        <begin position="12"/>
        <end position="31"/>
    </location>
</feature>
<dbReference type="RefSeq" id="WP_151166551.1">
    <property type="nucleotide sequence ID" value="NZ_WACR01000002.1"/>
</dbReference>